<evidence type="ECO:0000313" key="2">
    <source>
        <dbReference type="EMBL" id="MFA9950051.1"/>
    </source>
</evidence>
<reference evidence="3" key="1">
    <citation type="submission" date="2024-06" db="EMBL/GenBank/DDBJ databases">
        <title>Radixoralia hellwigii gen. nov., sp nov., isolated from a root canal in the human oral cavity.</title>
        <authorList>
            <person name="Bartsch S."/>
            <person name="Wittmer A."/>
            <person name="Schulz A.-K."/>
            <person name="Neumann-Schaal M."/>
            <person name="Wolf J."/>
            <person name="Gronow S."/>
            <person name="Tennert C."/>
            <person name="Haecker G."/>
            <person name="Cieplik F."/>
            <person name="Al-Ahmad A."/>
        </authorList>
    </citation>
    <scope>NUCLEOTIDE SEQUENCE [LARGE SCALE GENOMIC DNA]</scope>
    <source>
        <strain evidence="3">Wk13</strain>
    </source>
</reference>
<sequence length="139" mass="15756">MEKVKFLWCLCFWSTAFCLLPSACSATGTNTLPHASARTNELVIQSSQFFTRNPEICRSSDVALNKMQIADFFRLAQKVSLQELNKNHYFAPCHLEGKLQRGKTSCFWKIQASAIGEITCDGATTYFACNDETCYRIFE</sequence>
<comment type="caution">
    <text evidence="2">The sequence shown here is derived from an EMBL/GenBank/DDBJ whole genome shotgun (WGS) entry which is preliminary data.</text>
</comment>
<keyword evidence="3" id="KW-1185">Reference proteome</keyword>
<keyword evidence="1" id="KW-0732">Signal</keyword>
<accession>A0ABV4UEH1</accession>
<evidence type="ECO:0000256" key="1">
    <source>
        <dbReference type="SAM" id="SignalP"/>
    </source>
</evidence>
<evidence type="ECO:0000313" key="3">
    <source>
        <dbReference type="Proteomes" id="UP001574673"/>
    </source>
</evidence>
<protein>
    <submittedName>
        <fullName evidence="2">Uncharacterized protein</fullName>
    </submittedName>
</protein>
<gene>
    <name evidence="2" type="ORF">ABCS64_06930</name>
</gene>
<feature type="chain" id="PRO_5045847689" evidence="1">
    <location>
        <begin position="26"/>
        <end position="139"/>
    </location>
</feature>
<name>A0ABV4UEH1_9RHOO</name>
<dbReference type="RefSeq" id="WP_418891136.1">
    <property type="nucleotide sequence ID" value="NZ_JBEUWX010000002.1"/>
</dbReference>
<proteinExistence type="predicted"/>
<organism evidence="2 3">
    <name type="scientific">Dentiradicibacter hellwigii</name>
    <dbReference type="NCBI Taxonomy" id="3149053"/>
    <lineage>
        <taxon>Bacteria</taxon>
        <taxon>Pseudomonadati</taxon>
        <taxon>Pseudomonadota</taxon>
        <taxon>Betaproteobacteria</taxon>
        <taxon>Rhodocyclales</taxon>
        <taxon>Rhodocyclaceae</taxon>
        <taxon>Dentiradicibacter</taxon>
    </lineage>
</organism>
<dbReference type="EMBL" id="JBEUWX010000002">
    <property type="protein sequence ID" value="MFA9950051.1"/>
    <property type="molecule type" value="Genomic_DNA"/>
</dbReference>
<dbReference type="Proteomes" id="UP001574673">
    <property type="component" value="Unassembled WGS sequence"/>
</dbReference>
<feature type="signal peptide" evidence="1">
    <location>
        <begin position="1"/>
        <end position="25"/>
    </location>
</feature>